<comment type="subcellular location">
    <subcellularLocation>
        <location evidence="1">Nucleus</location>
    </subcellularLocation>
</comment>
<evidence type="ECO:0000256" key="1">
    <source>
        <dbReference type="ARBA" id="ARBA00004123"/>
    </source>
</evidence>
<evidence type="ECO:0000256" key="2">
    <source>
        <dbReference type="ARBA" id="ARBA00022723"/>
    </source>
</evidence>
<keyword evidence="6" id="KW-0805">Transcription regulation</keyword>
<dbReference type="PROSITE" id="PS00028">
    <property type="entry name" value="ZINC_FINGER_C2H2_1"/>
    <property type="match status" value="2"/>
</dbReference>
<dbReference type="Proteomes" id="UP001497623">
    <property type="component" value="Unassembled WGS sequence"/>
</dbReference>
<dbReference type="PANTHER" id="PTHR16515">
    <property type="entry name" value="PR DOMAIN ZINC FINGER PROTEIN"/>
    <property type="match status" value="1"/>
</dbReference>
<dbReference type="EMBL" id="CAXKWB010057412">
    <property type="protein sequence ID" value="CAL4179456.1"/>
    <property type="molecule type" value="Genomic_DNA"/>
</dbReference>
<dbReference type="PANTHER" id="PTHR16515:SF58">
    <property type="entry name" value="ZINC FINGER PROTEIN 22"/>
    <property type="match status" value="1"/>
</dbReference>
<feature type="domain" description="C2H2-type" evidence="10">
    <location>
        <begin position="54"/>
        <end position="81"/>
    </location>
</feature>
<keyword evidence="3" id="KW-0677">Repeat</keyword>
<keyword evidence="5" id="KW-0862">Zinc</keyword>
<evidence type="ECO:0000256" key="5">
    <source>
        <dbReference type="ARBA" id="ARBA00022833"/>
    </source>
</evidence>
<evidence type="ECO:0000256" key="4">
    <source>
        <dbReference type="ARBA" id="ARBA00022771"/>
    </source>
</evidence>
<dbReference type="AlphaFoldDB" id="A0AAV2SFW1"/>
<evidence type="ECO:0000256" key="3">
    <source>
        <dbReference type="ARBA" id="ARBA00022737"/>
    </source>
</evidence>
<evidence type="ECO:0000256" key="7">
    <source>
        <dbReference type="ARBA" id="ARBA00023163"/>
    </source>
</evidence>
<dbReference type="InterPro" id="IPR050331">
    <property type="entry name" value="Zinc_finger"/>
</dbReference>
<dbReference type="Gene3D" id="3.30.160.60">
    <property type="entry name" value="Classic Zinc Finger"/>
    <property type="match status" value="2"/>
</dbReference>
<name>A0AAV2SFW1_MEGNR</name>
<reference evidence="11 12" key="1">
    <citation type="submission" date="2024-05" db="EMBL/GenBank/DDBJ databases">
        <authorList>
            <person name="Wallberg A."/>
        </authorList>
    </citation>
    <scope>NUCLEOTIDE SEQUENCE [LARGE SCALE GENOMIC DNA]</scope>
</reference>
<dbReference type="GO" id="GO:0008270">
    <property type="term" value="F:zinc ion binding"/>
    <property type="evidence" value="ECO:0007669"/>
    <property type="project" value="UniProtKB-KW"/>
</dbReference>
<feature type="domain" description="C2H2-type" evidence="10">
    <location>
        <begin position="89"/>
        <end position="116"/>
    </location>
</feature>
<dbReference type="FunFam" id="3.30.160.60:FF:000012">
    <property type="entry name" value="RB-associated KRAB zinc finger protein-like"/>
    <property type="match status" value="1"/>
</dbReference>
<evidence type="ECO:0000313" key="11">
    <source>
        <dbReference type="EMBL" id="CAL4179456.1"/>
    </source>
</evidence>
<evidence type="ECO:0000259" key="10">
    <source>
        <dbReference type="PROSITE" id="PS50157"/>
    </source>
</evidence>
<proteinExistence type="predicted"/>
<accession>A0AAV2SFW1</accession>
<dbReference type="InterPro" id="IPR013087">
    <property type="entry name" value="Znf_C2H2_type"/>
</dbReference>
<dbReference type="PROSITE" id="PS50157">
    <property type="entry name" value="ZINC_FINGER_C2H2_2"/>
    <property type="match status" value="2"/>
</dbReference>
<gene>
    <name evidence="11" type="ORF">MNOR_LOCUS35170</name>
</gene>
<keyword evidence="2" id="KW-0479">Metal-binding</keyword>
<keyword evidence="12" id="KW-1185">Reference proteome</keyword>
<dbReference type="GO" id="GO:0005634">
    <property type="term" value="C:nucleus"/>
    <property type="evidence" value="ECO:0007669"/>
    <property type="project" value="UniProtKB-SubCell"/>
</dbReference>
<dbReference type="InterPro" id="IPR036236">
    <property type="entry name" value="Znf_C2H2_sf"/>
</dbReference>
<keyword evidence="4 9" id="KW-0863">Zinc-finger</keyword>
<sequence length="123" mass="14357">MMEVKGEQMDSKHYQNSHFIYFCEPKMELKSEQIGIDVNKGLVINGNTPKQCSYGCSLCDKRFTRKQNLEVHHRLHTGEKIYNRNKSSYRCGHCDKTLASQRNLNMHQMMHRGEKPFACGQCD</sequence>
<keyword evidence="7" id="KW-0804">Transcription</keyword>
<feature type="non-terminal residue" evidence="11">
    <location>
        <position position="123"/>
    </location>
</feature>
<protein>
    <recommendedName>
        <fullName evidence="10">C2H2-type domain-containing protein</fullName>
    </recommendedName>
</protein>
<evidence type="ECO:0000256" key="9">
    <source>
        <dbReference type="PROSITE-ProRule" id="PRU00042"/>
    </source>
</evidence>
<evidence type="ECO:0000313" key="12">
    <source>
        <dbReference type="Proteomes" id="UP001497623"/>
    </source>
</evidence>
<evidence type="ECO:0000256" key="6">
    <source>
        <dbReference type="ARBA" id="ARBA00023015"/>
    </source>
</evidence>
<evidence type="ECO:0000256" key="8">
    <source>
        <dbReference type="ARBA" id="ARBA00023242"/>
    </source>
</evidence>
<comment type="caution">
    <text evidence="11">The sequence shown here is derived from an EMBL/GenBank/DDBJ whole genome shotgun (WGS) entry which is preliminary data.</text>
</comment>
<organism evidence="11 12">
    <name type="scientific">Meganyctiphanes norvegica</name>
    <name type="common">Northern krill</name>
    <name type="synonym">Thysanopoda norvegica</name>
    <dbReference type="NCBI Taxonomy" id="48144"/>
    <lineage>
        <taxon>Eukaryota</taxon>
        <taxon>Metazoa</taxon>
        <taxon>Ecdysozoa</taxon>
        <taxon>Arthropoda</taxon>
        <taxon>Crustacea</taxon>
        <taxon>Multicrustacea</taxon>
        <taxon>Malacostraca</taxon>
        <taxon>Eumalacostraca</taxon>
        <taxon>Eucarida</taxon>
        <taxon>Euphausiacea</taxon>
        <taxon>Euphausiidae</taxon>
        <taxon>Meganyctiphanes</taxon>
    </lineage>
</organism>
<keyword evidence="8" id="KW-0539">Nucleus</keyword>
<dbReference type="SMART" id="SM00355">
    <property type="entry name" value="ZnF_C2H2"/>
    <property type="match status" value="2"/>
</dbReference>
<dbReference type="SUPFAM" id="SSF57667">
    <property type="entry name" value="beta-beta-alpha zinc fingers"/>
    <property type="match status" value="2"/>
</dbReference>
<dbReference type="GO" id="GO:0010468">
    <property type="term" value="P:regulation of gene expression"/>
    <property type="evidence" value="ECO:0007669"/>
    <property type="project" value="TreeGrafter"/>
</dbReference>
<dbReference type="Pfam" id="PF00096">
    <property type="entry name" value="zf-C2H2"/>
    <property type="match status" value="2"/>
</dbReference>